<reference evidence="9" key="1">
    <citation type="submission" date="2019-02" db="EMBL/GenBank/DDBJ databases">
        <authorList>
            <person name="Gruber-Vodicka R. H."/>
            <person name="Seah K. B. B."/>
        </authorList>
    </citation>
    <scope>NUCLEOTIDE SEQUENCE</scope>
    <source>
        <strain evidence="9">BECK_BZ197</strain>
    </source>
</reference>
<dbReference type="GO" id="GO:0009007">
    <property type="term" value="F:site-specific DNA-methyltransferase (adenine-specific) activity"/>
    <property type="evidence" value="ECO:0007669"/>
    <property type="project" value="UniProtKB-EC"/>
</dbReference>
<dbReference type="Pfam" id="PF02384">
    <property type="entry name" value="N6_Mtase"/>
    <property type="match status" value="1"/>
</dbReference>
<dbReference type="GO" id="GO:0003677">
    <property type="term" value="F:DNA binding"/>
    <property type="evidence" value="ECO:0007669"/>
    <property type="project" value="InterPro"/>
</dbReference>
<protein>
    <recommendedName>
        <fullName evidence="2">site-specific DNA-methyltransferase (adenine-specific)</fullName>
        <ecNumber evidence="2">2.1.1.72</ecNumber>
    </recommendedName>
</protein>
<feature type="domain" description="DNA methylase adenine-specific" evidence="8">
    <location>
        <begin position="285"/>
        <end position="575"/>
    </location>
</feature>
<dbReference type="Gene3D" id="3.40.50.150">
    <property type="entry name" value="Vaccinia Virus protein VP39"/>
    <property type="match status" value="1"/>
</dbReference>
<accession>A0A450X018</accession>
<keyword evidence="3 9" id="KW-0489">Methyltransferase</keyword>
<evidence type="ECO:0000259" key="8">
    <source>
        <dbReference type="Pfam" id="PF02384"/>
    </source>
</evidence>
<evidence type="ECO:0000256" key="2">
    <source>
        <dbReference type="ARBA" id="ARBA00011900"/>
    </source>
</evidence>
<dbReference type="SUPFAM" id="SSF53335">
    <property type="entry name" value="S-adenosyl-L-methionine-dependent methyltransferases"/>
    <property type="match status" value="1"/>
</dbReference>
<evidence type="ECO:0000256" key="3">
    <source>
        <dbReference type="ARBA" id="ARBA00022603"/>
    </source>
</evidence>
<organism evidence="9">
    <name type="scientific">Candidatus Kentrum sp. MB</name>
    <dbReference type="NCBI Taxonomy" id="2138164"/>
    <lineage>
        <taxon>Bacteria</taxon>
        <taxon>Pseudomonadati</taxon>
        <taxon>Pseudomonadota</taxon>
        <taxon>Gammaproteobacteria</taxon>
        <taxon>Candidatus Kentrum</taxon>
    </lineage>
</organism>
<dbReference type="InterPro" id="IPR002052">
    <property type="entry name" value="DNA_methylase_N6_adenine_CS"/>
</dbReference>
<comment type="similarity">
    <text evidence="1">Belongs to the N(4)/N(6)-methyltransferase family.</text>
</comment>
<dbReference type="PROSITE" id="PS00092">
    <property type="entry name" value="N6_MTASE"/>
    <property type="match status" value="1"/>
</dbReference>
<dbReference type="PRINTS" id="PR00507">
    <property type="entry name" value="N12N6MTFRASE"/>
</dbReference>
<dbReference type="GO" id="GO:0009307">
    <property type="term" value="P:DNA restriction-modification system"/>
    <property type="evidence" value="ECO:0007669"/>
    <property type="project" value="UniProtKB-KW"/>
</dbReference>
<keyword evidence="6" id="KW-0680">Restriction system</keyword>
<dbReference type="EMBL" id="CAADFO010000002">
    <property type="protein sequence ID" value="VFK22618.1"/>
    <property type="molecule type" value="Genomic_DNA"/>
</dbReference>
<name>A0A450X018_9GAMM</name>
<keyword evidence="5" id="KW-0949">S-adenosyl-L-methionine</keyword>
<keyword evidence="4" id="KW-0808">Transferase</keyword>
<dbReference type="AlphaFoldDB" id="A0A450X018"/>
<evidence type="ECO:0000256" key="7">
    <source>
        <dbReference type="ARBA" id="ARBA00047942"/>
    </source>
</evidence>
<dbReference type="GO" id="GO:0008170">
    <property type="term" value="F:N-methyltransferase activity"/>
    <property type="evidence" value="ECO:0007669"/>
    <property type="project" value="InterPro"/>
</dbReference>
<dbReference type="InterPro" id="IPR003356">
    <property type="entry name" value="DNA_methylase_A-5"/>
</dbReference>
<comment type="catalytic activity">
    <reaction evidence="7">
        <text>a 2'-deoxyadenosine in DNA + S-adenosyl-L-methionine = an N(6)-methyl-2'-deoxyadenosine in DNA + S-adenosyl-L-homocysteine + H(+)</text>
        <dbReference type="Rhea" id="RHEA:15197"/>
        <dbReference type="Rhea" id="RHEA-COMP:12418"/>
        <dbReference type="Rhea" id="RHEA-COMP:12419"/>
        <dbReference type="ChEBI" id="CHEBI:15378"/>
        <dbReference type="ChEBI" id="CHEBI:57856"/>
        <dbReference type="ChEBI" id="CHEBI:59789"/>
        <dbReference type="ChEBI" id="CHEBI:90615"/>
        <dbReference type="ChEBI" id="CHEBI:90616"/>
        <dbReference type="EC" id="2.1.1.72"/>
    </reaction>
</comment>
<evidence type="ECO:0000256" key="5">
    <source>
        <dbReference type="ARBA" id="ARBA00022691"/>
    </source>
</evidence>
<dbReference type="InterPro" id="IPR050953">
    <property type="entry name" value="N4_N6_ade-DNA_methylase"/>
</dbReference>
<dbReference type="GO" id="GO:0032259">
    <property type="term" value="P:methylation"/>
    <property type="evidence" value="ECO:0007669"/>
    <property type="project" value="UniProtKB-KW"/>
</dbReference>
<gene>
    <name evidence="9" type="ORF">BECKMB1821G_GA0114241_100284</name>
</gene>
<dbReference type="InterPro" id="IPR029063">
    <property type="entry name" value="SAM-dependent_MTases_sf"/>
</dbReference>
<proteinExistence type="inferred from homology"/>
<evidence type="ECO:0000256" key="6">
    <source>
        <dbReference type="ARBA" id="ARBA00022747"/>
    </source>
</evidence>
<dbReference type="EC" id="2.1.1.72" evidence="2"/>
<evidence type="ECO:0000256" key="1">
    <source>
        <dbReference type="ARBA" id="ARBA00006594"/>
    </source>
</evidence>
<evidence type="ECO:0000256" key="4">
    <source>
        <dbReference type="ARBA" id="ARBA00022679"/>
    </source>
</evidence>
<dbReference type="PANTHER" id="PTHR33841">
    <property type="entry name" value="DNA METHYLTRANSFERASE YEEA-RELATED"/>
    <property type="match status" value="1"/>
</dbReference>
<evidence type="ECO:0000313" key="9">
    <source>
        <dbReference type="EMBL" id="VFK22618.1"/>
    </source>
</evidence>
<dbReference type="PANTHER" id="PTHR33841:SF5">
    <property type="entry name" value="DNA METHYLASE (MODIFICATION METHYLASE) (METHYLTRANSFERASE)-RELATED"/>
    <property type="match status" value="1"/>
</dbReference>
<sequence length="1035" mass="117220">MDDQTLKTHGASLDKLRRFGTDDARLLPYAALENARQQPDSELAALCGVYEWQENPLIFLIDGDQLDQLKEGEEDEKRFRKIRRVVAMRGDTSYLGVVYPGRLVVHRLGLDSNSREQSKVEEVENVSKPLVFSYLINQRPKPTSKKQVAKQAWISEVVLKLLRKAIRDLADTGLSKEDAISLAGRALFSRFLADRKLLVSPLPGDARDPRYLFDHPQSVMATSRWLDDTFNGDLLPLSPEVPERLTPDACGTLSHIMHRAPDGQLYLEWEEDWAHLDFAHIPVGVLSQAYEQYMREHLSEKQRKEGSYYTPRVIVELMIRGAFHALDREGNAHAAKVLDPAAGGGVFLIAAFCRLVAKRWEHDKKRPDTQTLRDILYNQITGFDTNEEALRFAALGLYLISIELDPHPEPVEKLRFENLRGRVLFKFAGGDPERPLGSLGPEVENKHVGRYDLVIGNPPWPTNTRLPHWDEVKKIVARIAKARLPEGTPPPPLPNEPLDLPFVWRAMEWARPGGQIAFSLHARLLFQQGEGTPEARRAVFSALDVTGIVNGAELRTTKVWPGISAPFCLLFAKNQASGPGSGFRFVTPHIEKGLNDAGMLRIDASNAEVITPRQIHERPEIFKILFRGTALDFEVFERIVKVRLSPYSHTEMPHSTKEAIEQIQSQKSNETTLRLYWDSLSCKSGNGYQKLRRSSHIRKNAEDNLPGVSADYLLDLELDEITPDALENILIDRKKLIRFAKERLHGKRPIELFRGPLLIVHESPPVKAGRIETFVTDEDVIFNQSYYGYSALGCRNPYLLIRYLALIISSKPALWCALMTSGRFGIEREAIEKFIIDDIPIIPLDELELNLRKQIMPLFTALANNDSEKNWKKVDAWAAELFGLNQRDLQVISDTLEYNLPFSKNKTAAQASVTPEKTSEFCEALEVELAPWAKRAKTSIAIKPIEVLPTNSPWRLLRLDTGQTSAQPSDDWQEILRIADKLGTTEVVLPDDDGNGLWLARLNQARYWSQSQARLLARRIVWEHIDILFGRSNAA</sequence>